<proteinExistence type="predicted"/>
<dbReference type="Proteomes" id="UP000014200">
    <property type="component" value="Unassembled WGS sequence"/>
</dbReference>
<reference evidence="1 3" key="1">
    <citation type="submission" date="2013-04" db="EMBL/GenBank/DDBJ databases">
        <title>The Genome Sequence of Bacteroides massiliensis dnLKV3.</title>
        <authorList>
            <consortium name="The Broad Institute Genomics Platform"/>
            <consortium name="The Broad Institute Genome Sequencing Center for Infectious Disease"/>
            <person name="Earl A."/>
            <person name="Xavier R."/>
            <person name="Kuhn K."/>
            <person name="Stappenbeck T."/>
            <person name="Walker B."/>
            <person name="Young S."/>
            <person name="Zeng Q."/>
            <person name="Gargeya S."/>
            <person name="Fitzgerald M."/>
            <person name="Haas B."/>
            <person name="Abouelleil A."/>
            <person name="Allen A.W."/>
            <person name="Alvarado L."/>
            <person name="Arachchi H.M."/>
            <person name="Berlin A.M."/>
            <person name="Chapman S.B."/>
            <person name="Gainer-Dewar J."/>
            <person name="Goldberg J."/>
            <person name="Griggs A."/>
            <person name="Gujja S."/>
            <person name="Hansen M."/>
            <person name="Howarth C."/>
            <person name="Imamovic A."/>
            <person name="Ireland A."/>
            <person name="Larimer J."/>
            <person name="McCowan C."/>
            <person name="Murphy C."/>
            <person name="Pearson M."/>
            <person name="Poon T.W."/>
            <person name="Priest M."/>
            <person name="Roberts A."/>
            <person name="Saif S."/>
            <person name="Shea T."/>
            <person name="Sisk P."/>
            <person name="Sykes S."/>
            <person name="Wortman J."/>
            <person name="Nusbaum C."/>
            <person name="Birren B."/>
        </authorList>
    </citation>
    <scope>NUCLEOTIDE SEQUENCE [LARGE SCALE GENOMIC DNA]</scope>
    <source>
        <strain evidence="1">DnLKV3</strain>
        <strain evidence="3">dnLKV3</strain>
    </source>
</reference>
<dbReference type="EMBL" id="SRYJ01000011">
    <property type="protein sequence ID" value="TGY71533.1"/>
    <property type="molecule type" value="Genomic_DNA"/>
</dbReference>
<dbReference type="EMBL" id="ASSP01000003">
    <property type="protein sequence ID" value="EOS16543.1"/>
    <property type="molecule type" value="Genomic_DNA"/>
</dbReference>
<name>R9IDK4_9BACT</name>
<protein>
    <submittedName>
        <fullName evidence="1">Uncharacterized protein</fullName>
    </submittedName>
</protein>
<keyword evidence="3" id="KW-1185">Reference proteome</keyword>
<evidence type="ECO:0000313" key="3">
    <source>
        <dbReference type="Proteomes" id="UP000014200"/>
    </source>
</evidence>
<dbReference type="RefSeq" id="WP_016274710.1">
    <property type="nucleotide sequence ID" value="NZ_CANPVL010000003.1"/>
</dbReference>
<evidence type="ECO:0000313" key="2">
    <source>
        <dbReference type="EMBL" id="TGY71533.1"/>
    </source>
</evidence>
<dbReference type="STRING" id="1235788.C802_00222"/>
<accession>R9IDK4</accession>
<dbReference type="AlphaFoldDB" id="R9IDK4"/>
<sequence length="65" mass="7529">MKPGLSASSWASFIYPGGPESYLKRHDGGEKYEWQLFYLGCSLYYDSNTSVGFYRNFKEEHKCTT</sequence>
<comment type="caution">
    <text evidence="1">The sequence shown here is derived from an EMBL/GenBank/DDBJ whole genome shotgun (WGS) entry which is preliminary data.</text>
</comment>
<reference evidence="2 4" key="2">
    <citation type="submission" date="2019-04" db="EMBL/GenBank/DDBJ databases">
        <title>Microbes associate with the intestines of laboratory mice.</title>
        <authorList>
            <person name="Navarre W."/>
            <person name="Wong E."/>
            <person name="Huang K."/>
            <person name="Tropini C."/>
            <person name="Ng K."/>
            <person name="Yu B."/>
        </authorList>
    </citation>
    <scope>NUCLEOTIDE SEQUENCE [LARGE SCALE GENOMIC DNA]</scope>
    <source>
        <strain evidence="2 4">NM22_B1</strain>
    </source>
</reference>
<evidence type="ECO:0000313" key="4">
    <source>
        <dbReference type="Proteomes" id="UP000310760"/>
    </source>
</evidence>
<dbReference type="Proteomes" id="UP000310760">
    <property type="component" value="Unassembled WGS sequence"/>
</dbReference>
<dbReference type="HOGENOM" id="CLU_2840684_0_0_10"/>
<dbReference type="PATRIC" id="fig|1235788.3.peg.217"/>
<gene>
    <name evidence="1" type="ORF">C802_00222</name>
    <name evidence="2" type="ORF">E5339_06320</name>
</gene>
<evidence type="ECO:0000313" key="1">
    <source>
        <dbReference type="EMBL" id="EOS16543.1"/>
    </source>
</evidence>
<organism evidence="1 3">
    <name type="scientific">Phocaeicola sartorii</name>
    <dbReference type="NCBI Taxonomy" id="671267"/>
    <lineage>
        <taxon>Bacteria</taxon>
        <taxon>Pseudomonadati</taxon>
        <taxon>Bacteroidota</taxon>
        <taxon>Bacteroidia</taxon>
        <taxon>Bacteroidales</taxon>
        <taxon>Bacteroidaceae</taxon>
        <taxon>Phocaeicola</taxon>
    </lineage>
</organism>